<proteinExistence type="predicted"/>
<accession>A0A9K3CS97</accession>
<organism evidence="1 2">
    <name type="scientific">Kipferlia bialata</name>
    <dbReference type="NCBI Taxonomy" id="797122"/>
    <lineage>
        <taxon>Eukaryota</taxon>
        <taxon>Metamonada</taxon>
        <taxon>Carpediemonas-like organisms</taxon>
        <taxon>Kipferlia</taxon>
    </lineage>
</organism>
<dbReference type="EMBL" id="BDIP01000239">
    <property type="protein sequence ID" value="GIQ80779.1"/>
    <property type="molecule type" value="Genomic_DNA"/>
</dbReference>
<gene>
    <name evidence="1" type="ORF">KIPB_001632</name>
</gene>
<dbReference type="AlphaFoldDB" id="A0A9K3CS97"/>
<name>A0A9K3CS97_9EUKA</name>
<sequence length="225" mass="25121">MGALESLGKLQTFVHYLENADPRADANNITYDVMKLFKEAVVHAPEMVETYAYQFFKGVIEMPSDCRFCFFLVLESVADNCLATRAVNQDKNQAMERLLSVFVTHLTVMTGVAVGLVKPSAGVAAQKHVQMAGAGSAVLTRLKRWGAALPRKALNDALHMCEAALGQDVWEKRQRAQIVYERDMEARMILSSDEGTLDEFTMSYFDKLCKNPNAVKSMLFTPQIE</sequence>
<evidence type="ECO:0000313" key="1">
    <source>
        <dbReference type="EMBL" id="GIQ80779.1"/>
    </source>
</evidence>
<keyword evidence="2" id="KW-1185">Reference proteome</keyword>
<comment type="caution">
    <text evidence="1">The sequence shown here is derived from an EMBL/GenBank/DDBJ whole genome shotgun (WGS) entry which is preliminary data.</text>
</comment>
<reference evidence="1 2" key="1">
    <citation type="journal article" date="2018" name="PLoS ONE">
        <title>The draft genome of Kipferlia bialata reveals reductive genome evolution in fornicate parasites.</title>
        <authorList>
            <person name="Tanifuji G."/>
            <person name="Takabayashi S."/>
            <person name="Kume K."/>
            <person name="Takagi M."/>
            <person name="Nakayama T."/>
            <person name="Kamikawa R."/>
            <person name="Inagaki Y."/>
            <person name="Hashimoto T."/>
        </authorList>
    </citation>
    <scope>NUCLEOTIDE SEQUENCE [LARGE SCALE GENOMIC DNA]</scope>
    <source>
        <strain evidence="1">NY0173</strain>
    </source>
</reference>
<dbReference type="Proteomes" id="UP000265618">
    <property type="component" value="Unassembled WGS sequence"/>
</dbReference>
<protein>
    <submittedName>
        <fullName evidence="1">Uncharacterized protein</fullName>
    </submittedName>
</protein>
<evidence type="ECO:0000313" key="2">
    <source>
        <dbReference type="Proteomes" id="UP000265618"/>
    </source>
</evidence>